<sequence length="169" mass="19111">MFGIAGRSGMGKTSLIIRLIPWFRAQGITISTVKQAHEAFDVDKKGKDSYEHREAGASEVMIASARRWALMHEYRDEPEYSMDQLLARMSAVDLVLVEGFRQWPHPRLEVWRDEVGKPPLWPEDDRMLALVSDYPAPACPLPQLNVDDTEAIGRLIAERVGLVVERVGL</sequence>
<dbReference type="CDD" id="cd03116">
    <property type="entry name" value="MobB"/>
    <property type="match status" value="1"/>
</dbReference>
<feature type="domain" description="Molybdopterin-guanine dinucleotide biosynthesis protein B (MobB)" evidence="1">
    <location>
        <begin position="2"/>
        <end position="133"/>
    </location>
</feature>
<dbReference type="PANTHER" id="PTHR40072">
    <property type="entry name" value="MOLYBDOPTERIN-GUANINE DINUCLEOTIDE BIOSYNTHESIS ADAPTER PROTEIN-RELATED"/>
    <property type="match status" value="1"/>
</dbReference>
<evidence type="ECO:0000313" key="2">
    <source>
        <dbReference type="EMBL" id="BAE52602.1"/>
    </source>
</evidence>
<dbReference type="SUPFAM" id="SSF52540">
    <property type="entry name" value="P-loop containing nucleoside triphosphate hydrolases"/>
    <property type="match status" value="1"/>
</dbReference>
<organism evidence="2 3">
    <name type="scientific">Paramagnetospirillum magneticum (strain ATCC 700264 / AMB-1)</name>
    <name type="common">Magnetospirillum magneticum</name>
    <dbReference type="NCBI Taxonomy" id="342108"/>
    <lineage>
        <taxon>Bacteria</taxon>
        <taxon>Pseudomonadati</taxon>
        <taxon>Pseudomonadota</taxon>
        <taxon>Alphaproteobacteria</taxon>
        <taxon>Rhodospirillales</taxon>
        <taxon>Magnetospirillaceae</taxon>
        <taxon>Paramagnetospirillum</taxon>
    </lineage>
</organism>
<dbReference type="Proteomes" id="UP000007058">
    <property type="component" value="Chromosome"/>
</dbReference>
<dbReference type="GO" id="GO:0005525">
    <property type="term" value="F:GTP binding"/>
    <property type="evidence" value="ECO:0007669"/>
    <property type="project" value="InterPro"/>
</dbReference>
<dbReference type="STRING" id="342108.amb3798"/>
<dbReference type="AlphaFoldDB" id="Q2W0M3"/>
<dbReference type="InterPro" id="IPR004435">
    <property type="entry name" value="MobB_dom"/>
</dbReference>
<protein>
    <submittedName>
        <fullName evidence="2">Molybdopterin-guanine dinucleotide biosynthesis protein</fullName>
    </submittedName>
</protein>
<reference evidence="2 3" key="1">
    <citation type="journal article" date="2005" name="DNA Res.">
        <title>Complete genome sequence of the facultative anaerobic magnetotactic bacterium Magnetospirillum sp. strain AMB-1.</title>
        <authorList>
            <person name="Matsunaga T."/>
            <person name="Okamura Y."/>
            <person name="Fukuda Y."/>
            <person name="Wahyudi A.T."/>
            <person name="Murase Y."/>
            <person name="Takeyama H."/>
        </authorList>
    </citation>
    <scope>NUCLEOTIDE SEQUENCE [LARGE SCALE GENOMIC DNA]</scope>
    <source>
        <strain evidence="3">ATCC 700264 / AMB-1</strain>
    </source>
</reference>
<dbReference type="GO" id="GO:0006777">
    <property type="term" value="P:Mo-molybdopterin cofactor biosynthetic process"/>
    <property type="evidence" value="ECO:0007669"/>
    <property type="project" value="InterPro"/>
</dbReference>
<gene>
    <name evidence="2" type="ordered locus">amb3798</name>
</gene>
<proteinExistence type="predicted"/>
<dbReference type="KEGG" id="mag:amb3798"/>
<dbReference type="Gene3D" id="3.40.50.300">
    <property type="entry name" value="P-loop containing nucleotide triphosphate hydrolases"/>
    <property type="match status" value="1"/>
</dbReference>
<evidence type="ECO:0000313" key="3">
    <source>
        <dbReference type="Proteomes" id="UP000007058"/>
    </source>
</evidence>
<evidence type="ECO:0000259" key="1">
    <source>
        <dbReference type="Pfam" id="PF03205"/>
    </source>
</evidence>
<dbReference type="InterPro" id="IPR052539">
    <property type="entry name" value="MGD_biosynthesis_adapter"/>
</dbReference>
<dbReference type="PANTHER" id="PTHR40072:SF1">
    <property type="entry name" value="MOLYBDOPTERIN-GUANINE DINUCLEOTIDE BIOSYNTHESIS ADAPTER PROTEIN"/>
    <property type="match status" value="1"/>
</dbReference>
<dbReference type="Pfam" id="PF03205">
    <property type="entry name" value="MobB"/>
    <property type="match status" value="1"/>
</dbReference>
<dbReference type="NCBIfam" id="TIGR00176">
    <property type="entry name" value="mobB"/>
    <property type="match status" value="1"/>
</dbReference>
<name>Q2W0M3_PARM1</name>
<accession>Q2W0M3</accession>
<dbReference type="HOGENOM" id="CLU_068199_2_1_5"/>
<dbReference type="InterPro" id="IPR027417">
    <property type="entry name" value="P-loop_NTPase"/>
</dbReference>
<keyword evidence="3" id="KW-1185">Reference proteome</keyword>
<dbReference type="EMBL" id="AP007255">
    <property type="protein sequence ID" value="BAE52602.1"/>
    <property type="molecule type" value="Genomic_DNA"/>
</dbReference>